<feature type="compositionally biased region" description="Basic and acidic residues" evidence="5">
    <location>
        <begin position="261"/>
        <end position="281"/>
    </location>
</feature>
<dbReference type="PRINTS" id="PR01590">
    <property type="entry name" value="HTHFIS"/>
</dbReference>
<organism evidence="7">
    <name type="scientific">Salinispirillum sp. LH 10-3-1</name>
    <dbReference type="NCBI Taxonomy" id="2952525"/>
    <lineage>
        <taxon>Bacteria</taxon>
        <taxon>Pseudomonadati</taxon>
        <taxon>Pseudomonadota</taxon>
        <taxon>Gammaproteobacteria</taxon>
        <taxon>Oceanospirillales</taxon>
        <taxon>Saccharospirillaceae</taxon>
        <taxon>Salinispirillum</taxon>
    </lineage>
</organism>
<feature type="domain" description="Sigma-54 factor interaction" evidence="6">
    <location>
        <begin position="18"/>
        <end position="247"/>
    </location>
</feature>
<dbReference type="InterPro" id="IPR025944">
    <property type="entry name" value="Sigma_54_int_dom_CS"/>
</dbReference>
<proteinExistence type="predicted"/>
<protein>
    <submittedName>
        <fullName evidence="7">Sigma-54 dependent transcriptional regulator</fullName>
    </submittedName>
</protein>
<dbReference type="RefSeq" id="WP_304994785.1">
    <property type="nucleotide sequence ID" value="NZ_CP101717.1"/>
</dbReference>
<dbReference type="InterPro" id="IPR002197">
    <property type="entry name" value="HTH_Fis"/>
</dbReference>
<name>A0AB38YDS7_9GAMM</name>
<dbReference type="FunFam" id="3.40.50.300:FF:000006">
    <property type="entry name" value="DNA-binding transcriptional regulator NtrC"/>
    <property type="match status" value="1"/>
</dbReference>
<feature type="region of interest" description="Disordered" evidence="5">
    <location>
        <begin position="258"/>
        <end position="281"/>
    </location>
</feature>
<dbReference type="Gene3D" id="1.10.8.60">
    <property type="match status" value="1"/>
</dbReference>
<dbReference type="PANTHER" id="PTHR32071">
    <property type="entry name" value="TRANSCRIPTIONAL REGULATORY PROTEIN"/>
    <property type="match status" value="1"/>
</dbReference>
<dbReference type="Gene3D" id="1.10.10.60">
    <property type="entry name" value="Homeodomain-like"/>
    <property type="match status" value="1"/>
</dbReference>
<keyword evidence="1" id="KW-0547">Nucleotide-binding</keyword>
<dbReference type="Gene3D" id="3.40.50.300">
    <property type="entry name" value="P-loop containing nucleotide triphosphate hydrolases"/>
    <property type="match status" value="1"/>
</dbReference>
<dbReference type="Pfam" id="PF25601">
    <property type="entry name" value="AAA_lid_14"/>
    <property type="match status" value="1"/>
</dbReference>
<evidence type="ECO:0000256" key="1">
    <source>
        <dbReference type="ARBA" id="ARBA00022741"/>
    </source>
</evidence>
<dbReference type="PROSITE" id="PS50045">
    <property type="entry name" value="SIGMA54_INTERACT_4"/>
    <property type="match status" value="1"/>
</dbReference>
<dbReference type="GO" id="GO:0005524">
    <property type="term" value="F:ATP binding"/>
    <property type="evidence" value="ECO:0007669"/>
    <property type="project" value="UniProtKB-KW"/>
</dbReference>
<dbReference type="InterPro" id="IPR058031">
    <property type="entry name" value="AAA_lid_NorR"/>
</dbReference>
<sequence length="319" mass="35313">MPKILKSPEIVPHNFGGLLTVAPNMLEFMAQAARVARTNASILVRGPSGSGKELVARYIHDHSQRAGNTFSAINCAALSRELMASELFGHKRGAFTGATHDRTGLLQLTDGGTLFLDEIAEMPLDIQAGLLRVLQDRCFTPLGSSEVIHTDIRLVSATHSSLRRLVAQGGFREDLMYRIRVVPLYLPPLRERIGDIEMLTWDFIKTLNAENERTVTGITRIAHDALLSYHWPGNIRELSNVIAYSHAIGEGPVIDLPDLPPELRGEAPPDERAPMESNDERSALRALLQQHQGRKQVVADALGISRATLWRRIKQFGLD</sequence>
<evidence type="ECO:0000256" key="4">
    <source>
        <dbReference type="ARBA" id="ARBA00023163"/>
    </source>
</evidence>
<dbReference type="PROSITE" id="PS00688">
    <property type="entry name" value="SIGMA54_INTERACT_3"/>
    <property type="match status" value="1"/>
</dbReference>
<keyword evidence="3" id="KW-0805">Transcription regulation</keyword>
<gene>
    <name evidence="7" type="ORF">NFC81_12375</name>
</gene>
<evidence type="ECO:0000256" key="2">
    <source>
        <dbReference type="ARBA" id="ARBA00022840"/>
    </source>
</evidence>
<dbReference type="InterPro" id="IPR003593">
    <property type="entry name" value="AAA+_ATPase"/>
</dbReference>
<dbReference type="SUPFAM" id="SSF52540">
    <property type="entry name" value="P-loop containing nucleoside triphosphate hydrolases"/>
    <property type="match status" value="1"/>
</dbReference>
<dbReference type="CDD" id="cd00009">
    <property type="entry name" value="AAA"/>
    <property type="match status" value="1"/>
</dbReference>
<evidence type="ECO:0000256" key="5">
    <source>
        <dbReference type="SAM" id="MobiDB-lite"/>
    </source>
</evidence>
<dbReference type="Pfam" id="PF00158">
    <property type="entry name" value="Sigma54_activat"/>
    <property type="match status" value="1"/>
</dbReference>
<evidence type="ECO:0000313" key="7">
    <source>
        <dbReference type="EMBL" id="WLD57500.1"/>
    </source>
</evidence>
<dbReference type="GO" id="GO:0006355">
    <property type="term" value="P:regulation of DNA-templated transcription"/>
    <property type="evidence" value="ECO:0007669"/>
    <property type="project" value="InterPro"/>
</dbReference>
<keyword evidence="4" id="KW-0804">Transcription</keyword>
<keyword evidence="2" id="KW-0067">ATP-binding</keyword>
<evidence type="ECO:0000259" key="6">
    <source>
        <dbReference type="PROSITE" id="PS50045"/>
    </source>
</evidence>
<dbReference type="InterPro" id="IPR002078">
    <property type="entry name" value="Sigma_54_int"/>
</dbReference>
<dbReference type="SUPFAM" id="SSF46689">
    <property type="entry name" value="Homeodomain-like"/>
    <property type="match status" value="1"/>
</dbReference>
<dbReference type="InterPro" id="IPR027417">
    <property type="entry name" value="P-loop_NTPase"/>
</dbReference>
<reference evidence="7" key="1">
    <citation type="submission" date="2022-07" db="EMBL/GenBank/DDBJ databases">
        <title>Complete genome sequence of Salinispirillum sp. LH10-3-1 capable of multiple carbohydrate inversion isolated from a soda lake.</title>
        <authorList>
            <person name="Liu J."/>
            <person name="Zhai Y."/>
            <person name="Zhang H."/>
            <person name="Yang H."/>
            <person name="Qu J."/>
            <person name="Li J."/>
        </authorList>
    </citation>
    <scope>NUCLEOTIDE SEQUENCE</scope>
    <source>
        <strain evidence="7">LH 10-3-1</strain>
    </source>
</reference>
<accession>A0AB38YDS7</accession>
<dbReference type="AlphaFoldDB" id="A0AB38YDS7"/>
<dbReference type="EMBL" id="CP101717">
    <property type="protein sequence ID" value="WLD57500.1"/>
    <property type="molecule type" value="Genomic_DNA"/>
</dbReference>
<dbReference type="InterPro" id="IPR009057">
    <property type="entry name" value="Homeodomain-like_sf"/>
</dbReference>
<dbReference type="GO" id="GO:0043565">
    <property type="term" value="F:sequence-specific DNA binding"/>
    <property type="evidence" value="ECO:0007669"/>
    <property type="project" value="InterPro"/>
</dbReference>
<dbReference type="Pfam" id="PF02954">
    <property type="entry name" value="HTH_8"/>
    <property type="match status" value="1"/>
</dbReference>
<evidence type="ECO:0000256" key="3">
    <source>
        <dbReference type="ARBA" id="ARBA00023015"/>
    </source>
</evidence>
<dbReference type="SMART" id="SM00382">
    <property type="entry name" value="AAA"/>
    <property type="match status" value="1"/>
</dbReference>